<accession>A0A6J4LS57</accession>
<feature type="compositionally biased region" description="Gly residues" evidence="1">
    <location>
        <begin position="42"/>
        <end position="58"/>
    </location>
</feature>
<gene>
    <name evidence="2" type="ORF">AVDCRST_MAG40-2200</name>
</gene>
<reference evidence="2" key="1">
    <citation type="submission" date="2020-02" db="EMBL/GenBank/DDBJ databases">
        <authorList>
            <person name="Meier V. D."/>
        </authorList>
    </citation>
    <scope>NUCLEOTIDE SEQUENCE</scope>
    <source>
        <strain evidence="2">AVDCRST_MAG40</strain>
    </source>
</reference>
<name>A0A6J4LS57_9BACT</name>
<feature type="compositionally biased region" description="Basic residues" evidence="1">
    <location>
        <begin position="18"/>
        <end position="30"/>
    </location>
</feature>
<feature type="compositionally biased region" description="Low complexity" evidence="1">
    <location>
        <begin position="104"/>
        <end position="135"/>
    </location>
</feature>
<feature type="region of interest" description="Disordered" evidence="1">
    <location>
        <begin position="1"/>
        <end position="144"/>
    </location>
</feature>
<feature type="non-terminal residue" evidence="2">
    <location>
        <position position="1"/>
    </location>
</feature>
<evidence type="ECO:0000256" key="1">
    <source>
        <dbReference type="SAM" id="MobiDB-lite"/>
    </source>
</evidence>
<proteinExistence type="predicted"/>
<organism evidence="2">
    <name type="scientific">uncultured Gemmatimonadaceae bacterium</name>
    <dbReference type="NCBI Taxonomy" id="246130"/>
    <lineage>
        <taxon>Bacteria</taxon>
        <taxon>Pseudomonadati</taxon>
        <taxon>Gemmatimonadota</taxon>
        <taxon>Gemmatimonadia</taxon>
        <taxon>Gemmatimonadales</taxon>
        <taxon>Gemmatimonadaceae</taxon>
        <taxon>environmental samples</taxon>
    </lineage>
</organism>
<feature type="non-terminal residue" evidence="2">
    <location>
        <position position="382"/>
    </location>
</feature>
<dbReference type="AlphaFoldDB" id="A0A6J4LS57"/>
<evidence type="ECO:0000313" key="2">
    <source>
        <dbReference type="EMBL" id="CAA9336702.1"/>
    </source>
</evidence>
<sequence length="382" mass="40385">GRRGAAAAAHGAGDGGGARRRRPAAPRRPRLPREARSHRGRSAGGRLRGGAVAAGGARGRPHGAAVGPRRRAGAAGGRLRLQLRPPLRPARRRAAAPDVDGRAARGSAARRGPRLARAPLLHGAPPRGPLRPARGGAHREHHLRRRRPRLRPLAGQPHERVQRVAVRRGPERQRALRGRLQLAPAVGGVDRCAVHARRRADRRLRARVRGAAQLRSHRVGGGRAARRRRAGVRVVLAAEQPRLPHDQPVGALLVVRRRPGLRLLRLRRDARRARPGRAGAGAAAALRRDATPGGGELPRPLPAGRGAAGDADVQHLAVDARVPARGRGLGTAPRWGGGPGRPRDQPAARPGGRVGGEPHQRGGTGDRGARERAAALPHGRAL</sequence>
<feature type="compositionally biased region" description="Low complexity" evidence="1">
    <location>
        <begin position="276"/>
        <end position="285"/>
    </location>
</feature>
<protein>
    <submittedName>
        <fullName evidence="2">Uncharacterized protein</fullName>
    </submittedName>
</protein>
<feature type="region of interest" description="Disordered" evidence="1">
    <location>
        <begin position="271"/>
        <end position="382"/>
    </location>
</feature>
<dbReference type="EMBL" id="CADCTX010000645">
    <property type="protein sequence ID" value="CAA9336702.1"/>
    <property type="molecule type" value="Genomic_DNA"/>
</dbReference>
<feature type="compositionally biased region" description="Low complexity" evidence="1">
    <location>
        <begin position="1"/>
        <end position="11"/>
    </location>
</feature>